<keyword evidence="5" id="KW-1185">Reference proteome</keyword>
<gene>
    <name evidence="4" type="ORF">GYMLUDRAFT_173922</name>
</gene>
<name>A0A0D0CFF6_9AGAR</name>
<dbReference type="GO" id="GO:0003700">
    <property type="term" value="F:DNA-binding transcription factor activity"/>
    <property type="evidence" value="ECO:0007669"/>
    <property type="project" value="InterPro"/>
</dbReference>
<dbReference type="Proteomes" id="UP000053593">
    <property type="component" value="Unassembled WGS sequence"/>
</dbReference>
<keyword evidence="2" id="KW-0539">Nucleus</keyword>
<dbReference type="InterPro" id="IPR036390">
    <property type="entry name" value="WH_DNA-bd_sf"/>
</dbReference>
<dbReference type="InterPro" id="IPR036388">
    <property type="entry name" value="WH-like_DNA-bd_sf"/>
</dbReference>
<evidence type="ECO:0000256" key="1">
    <source>
        <dbReference type="ARBA" id="ARBA00023125"/>
    </source>
</evidence>
<evidence type="ECO:0000313" key="5">
    <source>
        <dbReference type="Proteomes" id="UP000053593"/>
    </source>
</evidence>
<dbReference type="EMBL" id="KN834795">
    <property type="protein sequence ID" value="KIK56832.1"/>
    <property type="molecule type" value="Genomic_DNA"/>
</dbReference>
<reference evidence="4 5" key="1">
    <citation type="submission" date="2014-04" db="EMBL/GenBank/DDBJ databases">
        <title>Evolutionary Origins and Diversification of the Mycorrhizal Mutualists.</title>
        <authorList>
            <consortium name="DOE Joint Genome Institute"/>
            <consortium name="Mycorrhizal Genomics Consortium"/>
            <person name="Kohler A."/>
            <person name="Kuo A."/>
            <person name="Nagy L.G."/>
            <person name="Floudas D."/>
            <person name="Copeland A."/>
            <person name="Barry K.W."/>
            <person name="Cichocki N."/>
            <person name="Veneault-Fourrey C."/>
            <person name="LaButti K."/>
            <person name="Lindquist E.A."/>
            <person name="Lipzen A."/>
            <person name="Lundell T."/>
            <person name="Morin E."/>
            <person name="Murat C."/>
            <person name="Riley R."/>
            <person name="Ohm R."/>
            <person name="Sun H."/>
            <person name="Tunlid A."/>
            <person name="Henrissat B."/>
            <person name="Grigoriev I.V."/>
            <person name="Hibbett D.S."/>
            <person name="Martin F."/>
        </authorList>
    </citation>
    <scope>NUCLEOTIDE SEQUENCE [LARGE SCALE GENOMIC DNA]</scope>
    <source>
        <strain evidence="4 5">FD-317 M1</strain>
    </source>
</reference>
<dbReference type="AlphaFoldDB" id="A0A0D0CFF6"/>
<evidence type="ECO:0000259" key="3">
    <source>
        <dbReference type="PROSITE" id="PS50039"/>
    </source>
</evidence>
<organism evidence="4 5">
    <name type="scientific">Collybiopsis luxurians FD-317 M1</name>
    <dbReference type="NCBI Taxonomy" id="944289"/>
    <lineage>
        <taxon>Eukaryota</taxon>
        <taxon>Fungi</taxon>
        <taxon>Dikarya</taxon>
        <taxon>Basidiomycota</taxon>
        <taxon>Agaricomycotina</taxon>
        <taxon>Agaricomycetes</taxon>
        <taxon>Agaricomycetidae</taxon>
        <taxon>Agaricales</taxon>
        <taxon>Marasmiineae</taxon>
        <taxon>Omphalotaceae</taxon>
        <taxon>Collybiopsis</taxon>
        <taxon>Collybiopsis luxurians</taxon>
    </lineage>
</organism>
<protein>
    <submittedName>
        <fullName evidence="4">Unplaced genomic scaffold GYMLUscaffold_47, whole genome shotgun sequence</fullName>
    </submittedName>
</protein>
<dbReference type="HOGENOM" id="CLU_213573_0_0_1"/>
<evidence type="ECO:0000256" key="2">
    <source>
        <dbReference type="PROSITE-ProRule" id="PRU00089"/>
    </source>
</evidence>
<dbReference type="GO" id="GO:0043565">
    <property type="term" value="F:sequence-specific DNA binding"/>
    <property type="evidence" value="ECO:0007669"/>
    <property type="project" value="InterPro"/>
</dbReference>
<dbReference type="Pfam" id="PF00250">
    <property type="entry name" value="Forkhead"/>
    <property type="match status" value="1"/>
</dbReference>
<dbReference type="PROSITE" id="PS50039">
    <property type="entry name" value="FORK_HEAD_3"/>
    <property type="match status" value="1"/>
</dbReference>
<proteinExistence type="predicted"/>
<feature type="domain" description="Fork-head" evidence="3">
    <location>
        <begin position="7"/>
        <end position="55"/>
    </location>
</feature>
<sequence length="55" mass="6420">DPAPGQKPSAMLTTLIQLSIVGSPNHRLSLREIYHSIEQRFEFFKNNPDKKWQVR</sequence>
<comment type="subcellular location">
    <subcellularLocation>
        <location evidence="2">Nucleus</location>
    </subcellularLocation>
</comment>
<evidence type="ECO:0000313" key="4">
    <source>
        <dbReference type="EMBL" id="KIK56832.1"/>
    </source>
</evidence>
<accession>A0A0D0CFF6</accession>
<feature type="DNA-binding region" description="Fork-head" evidence="2">
    <location>
        <begin position="7"/>
        <end position="55"/>
    </location>
</feature>
<feature type="non-terminal residue" evidence="4">
    <location>
        <position position="1"/>
    </location>
</feature>
<dbReference type="OrthoDB" id="5954824at2759"/>
<dbReference type="InterPro" id="IPR001766">
    <property type="entry name" value="Fork_head_dom"/>
</dbReference>
<dbReference type="SUPFAM" id="SSF46785">
    <property type="entry name" value="Winged helix' DNA-binding domain"/>
    <property type="match status" value="1"/>
</dbReference>
<keyword evidence="1 2" id="KW-0238">DNA-binding</keyword>
<dbReference type="Gene3D" id="1.10.10.10">
    <property type="entry name" value="Winged helix-like DNA-binding domain superfamily/Winged helix DNA-binding domain"/>
    <property type="match status" value="1"/>
</dbReference>
<dbReference type="GO" id="GO:0005634">
    <property type="term" value="C:nucleus"/>
    <property type="evidence" value="ECO:0007669"/>
    <property type="project" value="UniProtKB-SubCell"/>
</dbReference>